<reference evidence="4" key="2">
    <citation type="submission" date="2020-10" db="UniProtKB">
        <authorList>
            <consortium name="WormBaseParasite"/>
        </authorList>
    </citation>
    <scope>IDENTIFICATION</scope>
</reference>
<keyword evidence="3" id="KW-1185">Reference proteome</keyword>
<feature type="region of interest" description="Disordered" evidence="2">
    <location>
        <begin position="145"/>
        <end position="172"/>
    </location>
</feature>
<evidence type="ECO:0000256" key="2">
    <source>
        <dbReference type="SAM" id="MobiDB-lite"/>
    </source>
</evidence>
<feature type="compositionally biased region" description="Polar residues" evidence="2">
    <location>
        <begin position="211"/>
        <end position="223"/>
    </location>
</feature>
<feature type="region of interest" description="Disordered" evidence="2">
    <location>
        <begin position="611"/>
        <end position="636"/>
    </location>
</feature>
<proteinExistence type="predicted"/>
<accession>A0A7E4VFJ9</accession>
<feature type="region of interest" description="Disordered" evidence="2">
    <location>
        <begin position="1"/>
        <end position="35"/>
    </location>
</feature>
<evidence type="ECO:0000313" key="4">
    <source>
        <dbReference type="WBParaSite" id="Pan_g19887.t1"/>
    </source>
</evidence>
<evidence type="ECO:0000313" key="3">
    <source>
        <dbReference type="Proteomes" id="UP000492821"/>
    </source>
</evidence>
<dbReference type="PANTHER" id="PTHR43941:SF1">
    <property type="entry name" value="STRUCTURAL MAINTENANCE OF CHROMOSOMES PROTEIN 2"/>
    <property type="match status" value="1"/>
</dbReference>
<name>A0A7E4VFJ9_PANRE</name>
<feature type="region of interest" description="Disordered" evidence="2">
    <location>
        <begin position="52"/>
        <end position="75"/>
    </location>
</feature>
<evidence type="ECO:0000256" key="1">
    <source>
        <dbReference type="SAM" id="Coils"/>
    </source>
</evidence>
<dbReference type="PANTHER" id="PTHR43941">
    <property type="entry name" value="STRUCTURAL MAINTENANCE OF CHROMOSOMES PROTEIN 2"/>
    <property type="match status" value="1"/>
</dbReference>
<dbReference type="AlphaFoldDB" id="A0A7E4VFJ9"/>
<feature type="compositionally biased region" description="Low complexity" evidence="2">
    <location>
        <begin position="155"/>
        <end position="167"/>
    </location>
</feature>
<organism evidence="3 4">
    <name type="scientific">Panagrellus redivivus</name>
    <name type="common">Microworm</name>
    <dbReference type="NCBI Taxonomy" id="6233"/>
    <lineage>
        <taxon>Eukaryota</taxon>
        <taxon>Metazoa</taxon>
        <taxon>Ecdysozoa</taxon>
        <taxon>Nematoda</taxon>
        <taxon>Chromadorea</taxon>
        <taxon>Rhabditida</taxon>
        <taxon>Tylenchina</taxon>
        <taxon>Panagrolaimomorpha</taxon>
        <taxon>Panagrolaimoidea</taxon>
        <taxon>Panagrolaimidae</taxon>
        <taxon>Panagrellus</taxon>
    </lineage>
</organism>
<reference evidence="3" key="1">
    <citation type="journal article" date="2013" name="Genetics">
        <title>The draft genome and transcriptome of Panagrellus redivivus are shaped by the harsh demands of a free-living lifestyle.</title>
        <authorList>
            <person name="Srinivasan J."/>
            <person name="Dillman A.R."/>
            <person name="Macchietto M.G."/>
            <person name="Heikkinen L."/>
            <person name="Lakso M."/>
            <person name="Fracchia K.M."/>
            <person name="Antoshechkin I."/>
            <person name="Mortazavi A."/>
            <person name="Wong G."/>
            <person name="Sternberg P.W."/>
        </authorList>
    </citation>
    <scope>NUCLEOTIDE SEQUENCE [LARGE SCALE GENOMIC DNA]</scope>
    <source>
        <strain evidence="3">MT8872</strain>
    </source>
</reference>
<dbReference type="WBParaSite" id="Pan_g19887.t1">
    <property type="protein sequence ID" value="Pan_g19887.t1"/>
    <property type="gene ID" value="Pan_g19887"/>
</dbReference>
<sequence length="654" mass="73621">MRRASTGGSTHDLVVTGTGYTVQQPQFKPPSSLAPKKANAVFGSTARKVRIAGGGGSAPATSSSAMKRSGSVGSVRTPLVPRQTVQSGNNCGGSAFESKPGTAASGQPVICNCQHPANLAFLEDVYVQNLETEIEVLKLQNSYLEGKTTNPPPQSTSQPPQSSSMSSLRKSYNREDTVNITNPLAEAINNWPMVSGTSYGQRKHVGFHSTPPRTSNPPISSSTEQEDELFLRLEESIQREQRLEERLKKQIAENRRLSTANEEAQSRLELVNDELRLIEEKVTKERRGLLEDSVDMQRRLDELTPLLAEKEAHIARLLNEKGDLSSRLRSTKNQLGHLQKELETQKREESILSELDSEQRHEIERLNHKIRSLESEIETYKMKESSHIEEVSSLQRRLKDEETALRRESTLYRQLQEDHNAMIKQNASLSSELSKLEKTVASQKAELATAGFSRAHEREISELRAVEKSLRNEISRLEDRLRREQEAVRNVEGQLKEREFSEGSSRSELIRTQKELEGLEALSKSLSNENSGLREEKIALAEKLEYLQRKQRQESGKDVEIRQLTDSLDEFKRKYATATSQLQKDMAAQAERSLELEAIVRKVHEISEPVVRRSRSSSVASRRHYADTRTSSSVISVDSVASARRFRKISSDKE</sequence>
<feature type="region of interest" description="Disordered" evidence="2">
    <location>
        <begin position="202"/>
        <end position="224"/>
    </location>
</feature>
<dbReference type="Proteomes" id="UP000492821">
    <property type="component" value="Unassembled WGS sequence"/>
</dbReference>
<protein>
    <submittedName>
        <fullName evidence="4">Calponin-homology (CH) domain-containing protein</fullName>
    </submittedName>
</protein>
<feature type="coiled-coil region" evidence="1">
    <location>
        <begin position="307"/>
        <end position="581"/>
    </location>
</feature>
<feature type="coiled-coil region" evidence="1">
    <location>
        <begin position="230"/>
        <end position="281"/>
    </location>
</feature>
<keyword evidence="1" id="KW-0175">Coiled coil</keyword>